<protein>
    <submittedName>
        <fullName evidence="1">Uncharacterized protein</fullName>
    </submittedName>
</protein>
<accession>A0ABR2PYH8</accession>
<sequence length="102" mass="11712">MWANQVEETDRPTLVHEFHIYQFYHGRCFDLLATLSTAASPRNLIKFEFLGRKGTKSVPLTAELLCTLDFFLEAFAFSEAFAFLIGRKFRVSDFPVKIVSLS</sequence>
<dbReference type="EMBL" id="JBBPBN010000049">
    <property type="protein sequence ID" value="KAK8993464.1"/>
    <property type="molecule type" value="Genomic_DNA"/>
</dbReference>
<dbReference type="Proteomes" id="UP001396334">
    <property type="component" value="Unassembled WGS sequence"/>
</dbReference>
<proteinExistence type="predicted"/>
<evidence type="ECO:0000313" key="1">
    <source>
        <dbReference type="EMBL" id="KAK8993464.1"/>
    </source>
</evidence>
<reference evidence="1 2" key="1">
    <citation type="journal article" date="2024" name="G3 (Bethesda)">
        <title>Genome assembly of Hibiscus sabdariffa L. provides insights into metabolisms of medicinal natural products.</title>
        <authorList>
            <person name="Kim T."/>
        </authorList>
    </citation>
    <scope>NUCLEOTIDE SEQUENCE [LARGE SCALE GENOMIC DNA]</scope>
    <source>
        <strain evidence="1">TK-2024</strain>
        <tissue evidence="1">Old leaves</tissue>
    </source>
</reference>
<organism evidence="1 2">
    <name type="scientific">Hibiscus sabdariffa</name>
    <name type="common">roselle</name>
    <dbReference type="NCBI Taxonomy" id="183260"/>
    <lineage>
        <taxon>Eukaryota</taxon>
        <taxon>Viridiplantae</taxon>
        <taxon>Streptophyta</taxon>
        <taxon>Embryophyta</taxon>
        <taxon>Tracheophyta</taxon>
        <taxon>Spermatophyta</taxon>
        <taxon>Magnoliopsida</taxon>
        <taxon>eudicotyledons</taxon>
        <taxon>Gunneridae</taxon>
        <taxon>Pentapetalae</taxon>
        <taxon>rosids</taxon>
        <taxon>malvids</taxon>
        <taxon>Malvales</taxon>
        <taxon>Malvaceae</taxon>
        <taxon>Malvoideae</taxon>
        <taxon>Hibiscus</taxon>
    </lineage>
</organism>
<name>A0ABR2PYH8_9ROSI</name>
<comment type="caution">
    <text evidence="1">The sequence shown here is derived from an EMBL/GenBank/DDBJ whole genome shotgun (WGS) entry which is preliminary data.</text>
</comment>
<evidence type="ECO:0000313" key="2">
    <source>
        <dbReference type="Proteomes" id="UP001396334"/>
    </source>
</evidence>
<gene>
    <name evidence="1" type="ORF">V6N11_033559</name>
</gene>
<keyword evidence="2" id="KW-1185">Reference proteome</keyword>